<dbReference type="Pfam" id="PF02195">
    <property type="entry name" value="ParB_N"/>
    <property type="match status" value="1"/>
</dbReference>
<dbReference type="RefSeq" id="WP_051653004.1">
    <property type="nucleotide sequence ID" value="NZ_KK853997.1"/>
</dbReference>
<evidence type="ECO:0000313" key="3">
    <source>
        <dbReference type="Proteomes" id="UP000027178"/>
    </source>
</evidence>
<dbReference type="EMBL" id="JNBY01000081">
    <property type="protein sequence ID" value="KDN85615.1"/>
    <property type="molecule type" value="Genomic_DNA"/>
</dbReference>
<dbReference type="HOGENOM" id="CLU_1244772_0_0_11"/>
<gene>
    <name evidence="2" type="ORF">KCH_26320</name>
</gene>
<dbReference type="AlphaFoldDB" id="A0A066Z612"/>
<accession>A0A066Z612</accession>
<protein>
    <submittedName>
        <fullName evidence="2">ParB-like protein</fullName>
    </submittedName>
</protein>
<sequence>MREPIDRIVDSLLPLAVPIGDLTRYHRNPRRGDVAAVAESLCWHGQFKPIVVNRGTRTGRPNEILAGNHTWDAAIERGWDQIAVTWVDVDDEDAAKIVIVDNRTSDLAGYDTELLADILSGLGSLDGTGYDQDAVDELLDGIELPSQLAAETIEREGERTADEHLQWGFVQWDTTRVQITREEVERLNNVHDAFYTARGTDTGFAHYLLDQHEAGQEQTGA</sequence>
<name>A0A066Z612_9ACTN</name>
<comment type="caution">
    <text evidence="2">The sequence shown here is derived from an EMBL/GenBank/DDBJ whole genome shotgun (WGS) entry which is preliminary data.</text>
</comment>
<dbReference type="Gene3D" id="3.90.1530.10">
    <property type="entry name" value="Conserved hypothetical protein from pyrococcus furiosus pfu- 392566-001, ParB domain"/>
    <property type="match status" value="1"/>
</dbReference>
<reference evidence="2 3" key="1">
    <citation type="submission" date="2014-05" db="EMBL/GenBank/DDBJ databases">
        <title>Draft Genome Sequence of Kitasatospora cheerisanensis KCTC 2395.</title>
        <authorList>
            <person name="Nam D.H."/>
        </authorList>
    </citation>
    <scope>NUCLEOTIDE SEQUENCE [LARGE SCALE GENOMIC DNA]</scope>
    <source>
        <strain evidence="2 3">KCTC 2395</strain>
    </source>
</reference>
<dbReference type="InterPro" id="IPR003115">
    <property type="entry name" value="ParB_N"/>
</dbReference>
<evidence type="ECO:0000313" key="2">
    <source>
        <dbReference type="EMBL" id="KDN85615.1"/>
    </source>
</evidence>
<keyword evidence="3" id="KW-1185">Reference proteome</keyword>
<dbReference type="PATRIC" id="fig|1348663.4.peg.2539"/>
<dbReference type="Proteomes" id="UP000027178">
    <property type="component" value="Unassembled WGS sequence"/>
</dbReference>
<dbReference type="SUPFAM" id="SSF110849">
    <property type="entry name" value="ParB/Sulfiredoxin"/>
    <property type="match status" value="1"/>
</dbReference>
<dbReference type="InterPro" id="IPR036086">
    <property type="entry name" value="ParB/Sulfiredoxin_sf"/>
</dbReference>
<organism evidence="2 3">
    <name type="scientific">Kitasatospora cheerisanensis KCTC 2395</name>
    <dbReference type="NCBI Taxonomy" id="1348663"/>
    <lineage>
        <taxon>Bacteria</taxon>
        <taxon>Bacillati</taxon>
        <taxon>Actinomycetota</taxon>
        <taxon>Actinomycetes</taxon>
        <taxon>Kitasatosporales</taxon>
        <taxon>Streptomycetaceae</taxon>
        <taxon>Kitasatospora</taxon>
    </lineage>
</organism>
<proteinExistence type="predicted"/>
<dbReference type="SMART" id="SM00470">
    <property type="entry name" value="ParB"/>
    <property type="match status" value="1"/>
</dbReference>
<dbReference type="eggNOG" id="COG1475">
    <property type="taxonomic scope" value="Bacteria"/>
</dbReference>
<evidence type="ECO:0000259" key="1">
    <source>
        <dbReference type="SMART" id="SM00470"/>
    </source>
</evidence>
<feature type="domain" description="ParB-like N-terminal" evidence="1">
    <location>
        <begin position="15"/>
        <end position="103"/>
    </location>
</feature>